<dbReference type="AlphaFoldDB" id="A0A3P1S5R8"/>
<evidence type="ECO:0000313" key="1">
    <source>
        <dbReference type="EMBL" id="RRC92611.1"/>
    </source>
</evidence>
<organism evidence="1 2">
    <name type="scientific">Streptococcus sanguinis</name>
    <dbReference type="NCBI Taxonomy" id="1305"/>
    <lineage>
        <taxon>Bacteria</taxon>
        <taxon>Bacillati</taxon>
        <taxon>Bacillota</taxon>
        <taxon>Bacilli</taxon>
        <taxon>Lactobacillales</taxon>
        <taxon>Streptococcaceae</taxon>
        <taxon>Streptococcus</taxon>
    </lineage>
</organism>
<comment type="caution">
    <text evidence="1">The sequence shown here is derived from an EMBL/GenBank/DDBJ whole genome shotgun (WGS) entry which is preliminary data.</text>
</comment>
<proteinExistence type="predicted"/>
<gene>
    <name evidence="1" type="ORF">EII39_05485</name>
</gene>
<protein>
    <submittedName>
        <fullName evidence="1">EbhA</fullName>
    </submittedName>
</protein>
<name>A0A3P1S5R8_STRSA</name>
<dbReference type="Proteomes" id="UP000277597">
    <property type="component" value="Unassembled WGS sequence"/>
</dbReference>
<dbReference type="RefSeq" id="WP_009659326.1">
    <property type="nucleotide sequence ID" value="NZ_RQZI01000004.1"/>
</dbReference>
<sequence length="273" mass="30500">MKKKNIVIISIILVVLSLASGYYFLVFAPHQKAVSNFNKSVEMLKNYNKNIEEQVDSATKLIKDKAEPLEAVTLEELKTSISNTKKEIRKVPKMKTSTSEIEKQAKAIAAPVDYSESQKNLSEKMANYQKSVKQLKQITNPGSSFVEERLREIDTVTEIQSATENHDPNGHLNKQGGYTASVYFSDNQVTESVEGVDIVDKGTDVGGNVEVYRSKEDAEKRNTYLSAFDGNGILNPGSHYVYGTIVIRTSRHLTASQQTGLTEKIYQKLIEIK</sequence>
<evidence type="ECO:0000313" key="2">
    <source>
        <dbReference type="Proteomes" id="UP000277597"/>
    </source>
</evidence>
<dbReference type="EMBL" id="RQZI01000004">
    <property type="protein sequence ID" value="RRC92611.1"/>
    <property type="molecule type" value="Genomic_DNA"/>
</dbReference>
<accession>A0A3P1S5R8</accession>
<reference evidence="1 2" key="1">
    <citation type="submission" date="2018-11" db="EMBL/GenBank/DDBJ databases">
        <title>Genomes From Bacteria Associated with the Canine Oral Cavity: a Test Case for Automated Genome-Based Taxonomic Assignment.</title>
        <authorList>
            <person name="Coil D.A."/>
            <person name="Jospin G."/>
            <person name="Darling A.E."/>
            <person name="Wallis C."/>
            <person name="Davis I.J."/>
            <person name="Harris S."/>
            <person name="Eisen J.A."/>
            <person name="Holcombe L.J."/>
            <person name="O'Flynn C."/>
        </authorList>
    </citation>
    <scope>NUCLEOTIDE SEQUENCE [LARGE SCALE GENOMIC DNA]</scope>
    <source>
        <strain evidence="1 2">OH953</strain>
    </source>
</reference>